<sequence>MRLSACLFASCLALFGLSVHAETVSDLYQVREAVTSQQPDERNAALGRALETLVLRLSGDAQAVQAPALAGVRQDPQQLVSRFSYDGDKLVVDFDPLTTENKLREAGVPLWGANRPAILAWWLNTTGEGASLLGDGQEAAAPLRQAAQHRGLPLRLPLADLSEQLVATPENLGANQADALQPVSERYAADALLAVQAHEEGGQWQAQWRLWLGDSREQGSAQGADQNALADAVLLAVSQRLAPRFVVKPGAASAMIVEVQGASLARYAELERLLEPFAARLLQVKGDQLTWQVSASSEQLRAQLGLAGLQEVPATAAPLDASAQLGTTPAPAPANLLRFHW</sequence>
<gene>
    <name evidence="2" type="ORF">A9179_15865</name>
</gene>
<organism evidence="2 3">
    <name type="scientific">Aquipseudomonas alcaligenes</name>
    <name type="common">Pseudomonas alcaligenes</name>
    <dbReference type="NCBI Taxonomy" id="43263"/>
    <lineage>
        <taxon>Bacteria</taxon>
        <taxon>Pseudomonadati</taxon>
        <taxon>Pseudomonadota</taxon>
        <taxon>Gammaproteobacteria</taxon>
        <taxon>Pseudomonadales</taxon>
        <taxon>Pseudomonadaceae</taxon>
        <taxon>Aquipseudomonas</taxon>
    </lineage>
</organism>
<keyword evidence="1" id="KW-0732">Signal</keyword>
<dbReference type="Proteomes" id="UP000744555">
    <property type="component" value="Unassembled WGS sequence"/>
</dbReference>
<dbReference type="Pfam" id="PF09839">
    <property type="entry name" value="DUF2066"/>
    <property type="match status" value="1"/>
</dbReference>
<keyword evidence="3" id="KW-1185">Reference proteome</keyword>
<accession>A0ABR7S5L6</accession>
<name>A0ABR7S5L6_AQUAC</name>
<feature type="chain" id="PRO_5045989818" description="DUF2066 domain-containing protein" evidence="1">
    <location>
        <begin position="22"/>
        <end position="341"/>
    </location>
</feature>
<dbReference type="InterPro" id="IPR018642">
    <property type="entry name" value="DUF2066"/>
</dbReference>
<dbReference type="EMBL" id="LZEU01000001">
    <property type="protein sequence ID" value="MBC9251748.1"/>
    <property type="molecule type" value="Genomic_DNA"/>
</dbReference>
<protein>
    <recommendedName>
        <fullName evidence="4">DUF2066 domain-containing protein</fullName>
    </recommendedName>
</protein>
<evidence type="ECO:0000313" key="2">
    <source>
        <dbReference type="EMBL" id="MBC9251748.1"/>
    </source>
</evidence>
<feature type="signal peptide" evidence="1">
    <location>
        <begin position="1"/>
        <end position="21"/>
    </location>
</feature>
<dbReference type="RefSeq" id="WP_187807237.1">
    <property type="nucleotide sequence ID" value="NZ_LZEU01000001.1"/>
</dbReference>
<evidence type="ECO:0000313" key="3">
    <source>
        <dbReference type="Proteomes" id="UP000744555"/>
    </source>
</evidence>
<reference evidence="2 3" key="1">
    <citation type="submission" date="2016-06" db="EMBL/GenBank/DDBJ databases">
        <authorList>
            <person name="Ramos C."/>
            <person name="Pintado A."/>
            <person name="Crespo-Gomez J.I."/>
        </authorList>
    </citation>
    <scope>NUCLEOTIDE SEQUENCE [LARGE SCALE GENOMIC DNA]</scope>
    <source>
        <strain evidence="2 3">AVO110</strain>
    </source>
</reference>
<comment type="caution">
    <text evidence="2">The sequence shown here is derived from an EMBL/GenBank/DDBJ whole genome shotgun (WGS) entry which is preliminary data.</text>
</comment>
<evidence type="ECO:0000256" key="1">
    <source>
        <dbReference type="SAM" id="SignalP"/>
    </source>
</evidence>
<proteinExistence type="predicted"/>
<evidence type="ECO:0008006" key="4">
    <source>
        <dbReference type="Google" id="ProtNLM"/>
    </source>
</evidence>